<comment type="caution">
    <text evidence="3">The sequence shown here is derived from an EMBL/GenBank/DDBJ whole genome shotgun (WGS) entry which is preliminary data.</text>
</comment>
<organism evidence="3 4">
    <name type="scientific">Listeria rocourtiae</name>
    <dbReference type="NCBI Taxonomy" id="647910"/>
    <lineage>
        <taxon>Bacteria</taxon>
        <taxon>Bacillati</taxon>
        <taxon>Bacillota</taxon>
        <taxon>Bacilli</taxon>
        <taxon>Bacillales</taxon>
        <taxon>Listeriaceae</taxon>
        <taxon>Listeria</taxon>
    </lineage>
</organism>
<dbReference type="AlphaFoldDB" id="A0A4R6ZH21"/>
<evidence type="ECO:0000313" key="3">
    <source>
        <dbReference type="EMBL" id="TDR51520.1"/>
    </source>
</evidence>
<keyword evidence="4" id="KW-1185">Reference proteome</keyword>
<dbReference type="GO" id="GO:0006281">
    <property type="term" value="P:DNA repair"/>
    <property type="evidence" value="ECO:0007669"/>
    <property type="project" value="InterPro"/>
</dbReference>
<accession>A0A4R6ZH21</accession>
<dbReference type="SUPFAM" id="SSF56672">
    <property type="entry name" value="DNA/RNA polymerases"/>
    <property type="match status" value="1"/>
</dbReference>
<evidence type="ECO:0000259" key="2">
    <source>
        <dbReference type="PROSITE" id="PS50173"/>
    </source>
</evidence>
<dbReference type="InterPro" id="IPR043502">
    <property type="entry name" value="DNA/RNA_pol_sf"/>
</dbReference>
<dbReference type="GO" id="GO:0003684">
    <property type="term" value="F:damaged DNA binding"/>
    <property type="evidence" value="ECO:0007669"/>
    <property type="project" value="InterPro"/>
</dbReference>
<evidence type="ECO:0000313" key="4">
    <source>
        <dbReference type="Proteomes" id="UP000295558"/>
    </source>
</evidence>
<dbReference type="InterPro" id="IPR001126">
    <property type="entry name" value="UmuC"/>
</dbReference>
<dbReference type="GO" id="GO:0009432">
    <property type="term" value="P:SOS response"/>
    <property type="evidence" value="ECO:0007669"/>
    <property type="project" value="TreeGrafter"/>
</dbReference>
<dbReference type="GO" id="GO:0005829">
    <property type="term" value="C:cytosol"/>
    <property type="evidence" value="ECO:0007669"/>
    <property type="project" value="TreeGrafter"/>
</dbReference>
<dbReference type="GO" id="GO:0042276">
    <property type="term" value="P:error-prone translesion synthesis"/>
    <property type="evidence" value="ECO:0007669"/>
    <property type="project" value="TreeGrafter"/>
</dbReference>
<dbReference type="InterPro" id="IPR050116">
    <property type="entry name" value="DNA_polymerase-Y"/>
</dbReference>
<sequence length="382" mass="43728">MSNQESQGGLVLAATQKMKDTFNIKTGSRRYEIPEDTRIIVAEPRMKLYLQVNEMIISIFKRYVGPEHLLIYSIDEAILDVSHSHSLFGDTMTIAKRIQQDILDELRLYVTIGIGENPLLAKVALDVEAKHQSSGIAEWRYKDVPNKLWKVKPMTEMWGVGRRTEVQLNRIGIYTIYDLAHAEPNFLRHAMGIVGEELFYHANGIDYTDLAEKYVPLSKSYGKSQILERDYDNHREVEIVIREMVEDIAMRLRREHAETSVIHVSIGYSRHSLLKGFGNQLKIHPTDSSKKISTYILYLFRKHVANEPIRSLSIQLGKIRYKDGTQLNLFENAVQTVNQEQLERTIDKIRDRYGFQSLMHASSLAVGATGLRRASMVGGHKG</sequence>
<dbReference type="PANTHER" id="PTHR11076:SF35">
    <property type="entry name" value="DNA REPAIR PROTEIN HOMOLOG YOBH"/>
    <property type="match status" value="1"/>
</dbReference>
<evidence type="ECO:0000256" key="1">
    <source>
        <dbReference type="ARBA" id="ARBA00010945"/>
    </source>
</evidence>
<dbReference type="Gene3D" id="3.30.1490.100">
    <property type="entry name" value="DNA polymerase, Y-family, little finger domain"/>
    <property type="match status" value="1"/>
</dbReference>
<dbReference type="InterPro" id="IPR043128">
    <property type="entry name" value="Rev_trsase/Diguanyl_cyclase"/>
</dbReference>
<dbReference type="Gene3D" id="1.10.150.20">
    <property type="entry name" value="5' to 3' exonuclease, C-terminal subdomain"/>
    <property type="match status" value="1"/>
</dbReference>
<dbReference type="Pfam" id="PF11799">
    <property type="entry name" value="IMS_C"/>
    <property type="match status" value="1"/>
</dbReference>
<dbReference type="EMBL" id="SNZK01000012">
    <property type="protein sequence ID" value="TDR51520.1"/>
    <property type="molecule type" value="Genomic_DNA"/>
</dbReference>
<dbReference type="InterPro" id="IPR017961">
    <property type="entry name" value="DNA_pol_Y-fam_little_finger"/>
</dbReference>
<dbReference type="Proteomes" id="UP000295558">
    <property type="component" value="Unassembled WGS sequence"/>
</dbReference>
<feature type="domain" description="UmuC" evidence="2">
    <location>
        <begin position="34"/>
        <end position="161"/>
    </location>
</feature>
<dbReference type="Pfam" id="PF00817">
    <property type="entry name" value="IMS"/>
    <property type="match status" value="1"/>
</dbReference>
<dbReference type="PROSITE" id="PS50173">
    <property type="entry name" value="UMUC"/>
    <property type="match status" value="1"/>
</dbReference>
<dbReference type="SUPFAM" id="SSF100879">
    <property type="entry name" value="Lesion bypass DNA polymerase (Y-family), little finger domain"/>
    <property type="match status" value="1"/>
</dbReference>
<reference evidence="3 4" key="1">
    <citation type="submission" date="2019-03" db="EMBL/GenBank/DDBJ databases">
        <title>Genomic Encyclopedia of Type Strains, Phase III (KMG-III): the genomes of soil and plant-associated and newly described type strains.</title>
        <authorList>
            <person name="Whitman W."/>
        </authorList>
    </citation>
    <scope>NUCLEOTIDE SEQUENCE [LARGE SCALE GENOMIC DNA]</scope>
    <source>
        <strain evidence="3 4">CECT 7972</strain>
    </source>
</reference>
<name>A0A4R6ZH21_9LIST</name>
<dbReference type="InterPro" id="IPR036775">
    <property type="entry name" value="DNA_pol_Y-fam_lit_finger_sf"/>
</dbReference>
<dbReference type="PANTHER" id="PTHR11076">
    <property type="entry name" value="DNA REPAIR POLYMERASE UMUC / TRANSFERASE FAMILY MEMBER"/>
    <property type="match status" value="1"/>
</dbReference>
<dbReference type="Gene3D" id="3.30.70.270">
    <property type="match status" value="1"/>
</dbReference>
<dbReference type="CDD" id="cd01700">
    <property type="entry name" value="PolY_Pol_V_umuC"/>
    <property type="match status" value="1"/>
</dbReference>
<dbReference type="Gene3D" id="3.40.1170.60">
    <property type="match status" value="1"/>
</dbReference>
<proteinExistence type="inferred from homology"/>
<dbReference type="STRING" id="1265846.PROCOU_08931"/>
<protein>
    <submittedName>
        <fullName evidence="3">DNA polymerase V</fullName>
    </submittedName>
</protein>
<gene>
    <name evidence="3" type="ORF">DFP96_1124</name>
</gene>
<comment type="similarity">
    <text evidence="1">Belongs to the DNA polymerase type-Y family.</text>
</comment>
<dbReference type="GO" id="GO:0003887">
    <property type="term" value="F:DNA-directed DNA polymerase activity"/>
    <property type="evidence" value="ECO:0007669"/>
    <property type="project" value="TreeGrafter"/>
</dbReference>